<evidence type="ECO:0000313" key="4">
    <source>
        <dbReference type="Proteomes" id="UP000789396"/>
    </source>
</evidence>
<evidence type="ECO:0000256" key="1">
    <source>
        <dbReference type="SAM" id="MobiDB-lite"/>
    </source>
</evidence>
<feature type="compositionally biased region" description="Low complexity" evidence="1">
    <location>
        <begin position="25"/>
        <end position="37"/>
    </location>
</feature>
<comment type="caution">
    <text evidence="3">The sequence shown here is derived from an EMBL/GenBank/DDBJ whole genome shotgun (WGS) entry which is preliminary data.</text>
</comment>
<keyword evidence="2" id="KW-0472">Membrane</keyword>
<keyword evidence="4" id="KW-1185">Reference proteome</keyword>
<feature type="compositionally biased region" description="Basic residues" evidence="1">
    <location>
        <begin position="49"/>
        <end position="63"/>
    </location>
</feature>
<feature type="transmembrane region" description="Helical" evidence="2">
    <location>
        <begin position="66"/>
        <end position="86"/>
    </location>
</feature>
<name>A0A9N9JKA8_9GLOM</name>
<dbReference type="Proteomes" id="UP000789396">
    <property type="component" value="Unassembled WGS sequence"/>
</dbReference>
<sequence length="146" mass="15880">ASFIVQAVAQAVAAVFSKKKGRARSTSLSSSSSSEATSSEDESEVKDKSVKRRRGKSVSKKKGQLVGAQVAVLAGLVAVAAVQNMMQKLILAITKKLLGYWHHSGGIEKILKQHHKTQRWIATINANPKLKAYNRARIEKNSKVNE</sequence>
<reference evidence="3" key="1">
    <citation type="submission" date="2021-06" db="EMBL/GenBank/DDBJ databases">
        <authorList>
            <person name="Kallberg Y."/>
            <person name="Tangrot J."/>
            <person name="Rosling A."/>
        </authorList>
    </citation>
    <scope>NUCLEOTIDE SEQUENCE</scope>
    <source>
        <strain evidence="3">IN212</strain>
    </source>
</reference>
<feature type="non-terminal residue" evidence="3">
    <location>
        <position position="1"/>
    </location>
</feature>
<feature type="region of interest" description="Disordered" evidence="1">
    <location>
        <begin position="18"/>
        <end position="63"/>
    </location>
</feature>
<organism evidence="3 4">
    <name type="scientific">Racocetra fulgida</name>
    <dbReference type="NCBI Taxonomy" id="60492"/>
    <lineage>
        <taxon>Eukaryota</taxon>
        <taxon>Fungi</taxon>
        <taxon>Fungi incertae sedis</taxon>
        <taxon>Mucoromycota</taxon>
        <taxon>Glomeromycotina</taxon>
        <taxon>Glomeromycetes</taxon>
        <taxon>Diversisporales</taxon>
        <taxon>Gigasporaceae</taxon>
        <taxon>Racocetra</taxon>
    </lineage>
</organism>
<evidence type="ECO:0000313" key="3">
    <source>
        <dbReference type="EMBL" id="CAG8783479.1"/>
    </source>
</evidence>
<evidence type="ECO:0000256" key="2">
    <source>
        <dbReference type="SAM" id="Phobius"/>
    </source>
</evidence>
<accession>A0A9N9JKA8</accession>
<keyword evidence="2" id="KW-0812">Transmembrane</keyword>
<protein>
    <submittedName>
        <fullName evidence="3">19580_t:CDS:1</fullName>
    </submittedName>
</protein>
<dbReference type="EMBL" id="CAJVPZ010054709">
    <property type="protein sequence ID" value="CAG8783479.1"/>
    <property type="molecule type" value="Genomic_DNA"/>
</dbReference>
<gene>
    <name evidence="3" type="ORF">RFULGI_LOCUS16037</name>
</gene>
<keyword evidence="2" id="KW-1133">Transmembrane helix</keyword>
<feature type="non-terminal residue" evidence="3">
    <location>
        <position position="146"/>
    </location>
</feature>
<dbReference type="AlphaFoldDB" id="A0A9N9JKA8"/>
<proteinExistence type="predicted"/>